<dbReference type="EMBL" id="KQ424015">
    <property type="protein sequence ID" value="KOF71731.1"/>
    <property type="molecule type" value="Genomic_DNA"/>
</dbReference>
<accession>A0A0L8G3Y1</accession>
<gene>
    <name evidence="1" type="ORF">OCBIM_22000603mg</name>
</gene>
<name>A0A0L8G3Y1_OCTBM</name>
<organism evidence="1">
    <name type="scientific">Octopus bimaculoides</name>
    <name type="common">California two-spotted octopus</name>
    <dbReference type="NCBI Taxonomy" id="37653"/>
    <lineage>
        <taxon>Eukaryota</taxon>
        <taxon>Metazoa</taxon>
        <taxon>Spiralia</taxon>
        <taxon>Lophotrochozoa</taxon>
        <taxon>Mollusca</taxon>
        <taxon>Cephalopoda</taxon>
        <taxon>Coleoidea</taxon>
        <taxon>Octopodiformes</taxon>
        <taxon>Octopoda</taxon>
        <taxon>Incirrata</taxon>
        <taxon>Octopodidae</taxon>
        <taxon>Octopus</taxon>
    </lineage>
</organism>
<sequence>MTINAPNRVLICTYVIVLEVITQYFQKLCLDILHADRSVLRTQHRAKDKSSE</sequence>
<dbReference type="AlphaFoldDB" id="A0A0L8G3Y1"/>
<protein>
    <submittedName>
        <fullName evidence="1">Uncharacterized protein</fullName>
    </submittedName>
</protein>
<proteinExistence type="predicted"/>
<evidence type="ECO:0000313" key="1">
    <source>
        <dbReference type="EMBL" id="KOF71731.1"/>
    </source>
</evidence>
<reference evidence="1" key="1">
    <citation type="submission" date="2015-07" db="EMBL/GenBank/DDBJ databases">
        <title>MeaNS - Measles Nucleotide Surveillance Program.</title>
        <authorList>
            <person name="Tran T."/>
            <person name="Druce J."/>
        </authorList>
    </citation>
    <scope>NUCLEOTIDE SEQUENCE</scope>
    <source>
        <strain evidence="1">UCB-OBI-ISO-001</strain>
        <tissue evidence="1">Gonad</tissue>
    </source>
</reference>